<gene>
    <name evidence="1" type="ORF">LWI28_016391</name>
</gene>
<keyword evidence="2" id="KW-1185">Reference proteome</keyword>
<evidence type="ECO:0000313" key="1">
    <source>
        <dbReference type="EMBL" id="KAI9177533.1"/>
    </source>
</evidence>
<protein>
    <submittedName>
        <fullName evidence="1">Uncharacterized protein</fullName>
    </submittedName>
</protein>
<proteinExistence type="predicted"/>
<organism evidence="1 2">
    <name type="scientific">Acer negundo</name>
    <name type="common">Box elder</name>
    <dbReference type="NCBI Taxonomy" id="4023"/>
    <lineage>
        <taxon>Eukaryota</taxon>
        <taxon>Viridiplantae</taxon>
        <taxon>Streptophyta</taxon>
        <taxon>Embryophyta</taxon>
        <taxon>Tracheophyta</taxon>
        <taxon>Spermatophyta</taxon>
        <taxon>Magnoliopsida</taxon>
        <taxon>eudicotyledons</taxon>
        <taxon>Gunneridae</taxon>
        <taxon>Pentapetalae</taxon>
        <taxon>rosids</taxon>
        <taxon>malvids</taxon>
        <taxon>Sapindales</taxon>
        <taxon>Sapindaceae</taxon>
        <taxon>Hippocastanoideae</taxon>
        <taxon>Acereae</taxon>
        <taxon>Acer</taxon>
    </lineage>
</organism>
<dbReference type="AlphaFoldDB" id="A0AAD5IUG6"/>
<evidence type="ECO:0000313" key="2">
    <source>
        <dbReference type="Proteomes" id="UP001064489"/>
    </source>
</evidence>
<reference evidence="1" key="2">
    <citation type="submission" date="2023-02" db="EMBL/GenBank/DDBJ databases">
        <authorList>
            <person name="Swenson N.G."/>
            <person name="Wegrzyn J.L."/>
            <person name="Mcevoy S.L."/>
        </authorList>
    </citation>
    <scope>NUCLEOTIDE SEQUENCE</scope>
    <source>
        <strain evidence="1">91603</strain>
        <tissue evidence="1">Leaf</tissue>
    </source>
</reference>
<dbReference type="Proteomes" id="UP001064489">
    <property type="component" value="Chromosome 5"/>
</dbReference>
<accession>A0AAD5IUG6</accession>
<name>A0AAD5IUG6_ACENE</name>
<comment type="caution">
    <text evidence="1">The sequence shown here is derived from an EMBL/GenBank/DDBJ whole genome shotgun (WGS) entry which is preliminary data.</text>
</comment>
<reference evidence="1" key="1">
    <citation type="journal article" date="2022" name="Plant J.">
        <title>Strategies of tolerance reflected in two North American maple genomes.</title>
        <authorList>
            <person name="McEvoy S.L."/>
            <person name="Sezen U.U."/>
            <person name="Trouern-Trend A."/>
            <person name="McMahon S.M."/>
            <person name="Schaberg P.G."/>
            <person name="Yang J."/>
            <person name="Wegrzyn J.L."/>
            <person name="Swenson N.G."/>
        </authorList>
    </citation>
    <scope>NUCLEOTIDE SEQUENCE</scope>
    <source>
        <strain evidence="1">91603</strain>
    </source>
</reference>
<dbReference type="EMBL" id="JAJSOW010000102">
    <property type="protein sequence ID" value="KAI9177533.1"/>
    <property type="molecule type" value="Genomic_DNA"/>
</dbReference>
<sequence>MSKVSKNLLKKNFEKEKQMEKVDEGKRIINQQWGMLGKTRVGVTPEHLENSYGFSKHKDLQRQNTKRNPLDVMEAFRFSMLTSTALISGAMFKTLKLKFKLDNFTLYCAFHSETRLAPWSTILGCYLPSQRSHFKDIHTRHPPLGLCMRECLSVVGSVESHLAPLGKWMDGSRLDLVTW</sequence>